<dbReference type="Gene3D" id="3.40.50.300">
    <property type="entry name" value="P-loop containing nucleotide triphosphate hydrolases"/>
    <property type="match status" value="1"/>
</dbReference>
<protein>
    <recommendedName>
        <fullName evidence="1">NrS-1 polymerase-like helicase domain-containing protein</fullName>
    </recommendedName>
</protein>
<evidence type="ECO:0000313" key="3">
    <source>
        <dbReference type="Proteomes" id="UP000499080"/>
    </source>
</evidence>
<dbReference type="InterPro" id="IPR045455">
    <property type="entry name" value="NrS-1_pol-like_helicase"/>
</dbReference>
<dbReference type="Pfam" id="PF19263">
    <property type="entry name" value="DUF5906"/>
    <property type="match status" value="1"/>
</dbReference>
<accession>A0A4Y2JR39</accession>
<comment type="caution">
    <text evidence="2">The sequence shown here is derived from an EMBL/GenBank/DDBJ whole genome shotgun (WGS) entry which is preliminary data.</text>
</comment>
<dbReference type="EMBL" id="BGPR01003736">
    <property type="protein sequence ID" value="GBM91812.1"/>
    <property type="molecule type" value="Genomic_DNA"/>
</dbReference>
<reference evidence="2 3" key="1">
    <citation type="journal article" date="2019" name="Sci. Rep.">
        <title>Orb-weaving spider Araneus ventricosus genome elucidates the spidroin gene catalogue.</title>
        <authorList>
            <person name="Kono N."/>
            <person name="Nakamura H."/>
            <person name="Ohtoshi R."/>
            <person name="Moran D.A.P."/>
            <person name="Shinohara A."/>
            <person name="Yoshida Y."/>
            <person name="Fujiwara M."/>
            <person name="Mori M."/>
            <person name="Tomita M."/>
            <person name="Arakawa K."/>
        </authorList>
    </citation>
    <scope>NUCLEOTIDE SEQUENCE [LARGE SCALE GENOMIC DNA]</scope>
</reference>
<name>A0A4Y2JR39_ARAVE</name>
<proteinExistence type="predicted"/>
<keyword evidence="3" id="KW-1185">Reference proteome</keyword>
<feature type="domain" description="NrS-1 polymerase-like helicase" evidence="1">
    <location>
        <begin position="809"/>
        <end position="909"/>
    </location>
</feature>
<dbReference type="InterPro" id="IPR027417">
    <property type="entry name" value="P-loop_NTPase"/>
</dbReference>
<evidence type="ECO:0000313" key="2">
    <source>
        <dbReference type="EMBL" id="GBM91812.1"/>
    </source>
</evidence>
<dbReference type="Proteomes" id="UP000499080">
    <property type="component" value="Unassembled WGS sequence"/>
</dbReference>
<evidence type="ECO:0000259" key="1">
    <source>
        <dbReference type="Pfam" id="PF19263"/>
    </source>
</evidence>
<dbReference type="OrthoDB" id="6433227at2759"/>
<dbReference type="AlphaFoldDB" id="A0A4Y2JR39"/>
<gene>
    <name evidence="2" type="ORF">AVEN_15693_1</name>
</gene>
<organism evidence="2 3">
    <name type="scientific">Araneus ventricosus</name>
    <name type="common">Orbweaver spider</name>
    <name type="synonym">Epeira ventricosa</name>
    <dbReference type="NCBI Taxonomy" id="182803"/>
    <lineage>
        <taxon>Eukaryota</taxon>
        <taxon>Metazoa</taxon>
        <taxon>Ecdysozoa</taxon>
        <taxon>Arthropoda</taxon>
        <taxon>Chelicerata</taxon>
        <taxon>Arachnida</taxon>
        <taxon>Araneae</taxon>
        <taxon>Araneomorphae</taxon>
        <taxon>Entelegynae</taxon>
        <taxon>Araneoidea</taxon>
        <taxon>Araneidae</taxon>
        <taxon>Araneus</taxon>
    </lineage>
</organism>
<sequence>MSATNKAGYEYYEKSNNCEIYAEIFDGEQIYAKKNFIEYYAKNERDEPYYAKIRNSEYYAIDKYRDEVLIKIGDTEYYAKKDNYAEFYPKQRSGKEILAKKDGIQYYVKDSFNNEVYPKNQYGNEYKISRTHFAKLYNGEIFYPKNSKGDPIYDQIKNKEVYHLDSNQEPIFGKNICGDEVYAKDESLTEYYPLVNGKPFYARKKSSYFKYAKNEKGEIIYPTINNNQIYISEVSVSSFHALENDNFQGFVNYAQNNQKEIYPAITTNNGQQIDRIVNNSYAKNLSTGEYYYPLDSNNNEYVTNDESSPNEFKYAVTSYNVQIYAKDSNGNEYYAKKNGKEYFAKDLTTNNEFYPKDNSGNEFYFSLFNNDSVFAKVGNFFQMYAKKDGFEFYPTLRNGKKLYAKHNFDQYYCKDFITRKELYAQDESNNFYFAKNKFDEEIYAIEANGDEYYFNEKRLAKTTFGDLKYAKKVNGEILKTSIQIPPIPKISYKIDLNGNETYEEDIVGKQICKLDTNKYPIYAKLHSGEEIYPLNEDKKPYFLRWRDFDIYAKDQYGTEIYFDGDDSSVFAKYNNFPFYAKRFVKQAYYPKNSNCDEFINGDYTLNGLATYPRDKMGKSIYPQDASQNEYYIYDISNRVFLFGTNYFVNKNFSTTHEPFYAKDFNKNEIYPPNYQIIQSSMNEGLYAIDKNKYVIYPKNELNEEIYIWSEKGSYELISSYKVNKYATDKYPRFQPGNEEEYFIEMPLNNKYLEISGQSVYPVDEYANEYIPNGMNIIFELGYPITIDNFIIIPNENNKPKYFSNETIEGVTGNGKSKFFEMITKVFCTYSQSIRNVNLQSGKGISAQPEIASSLFRKRIIVIEELSGKIDENLIKELTGDSQTSFRNLYEQNLGGRPTAKLIASTNSTPICTATEAFRARIITFPFNSTFVDFRDSLKTSEQVEHDRYKLERGDFIVDESFLGFFCLIYIHLFKNISFEDGYLHLRPEPLNMREFKEYYLSMTSLYKQFKQYADVQSLTGELTTVGDLLSAIRQFLVETKRVGTVKDEEIVIKFDEEYGHLKKMKTHESIFEMSALDISDEENDEDEEEIPKKKKKASSIVYYENIFIRNLKKK</sequence>